<organism evidence="1 2">
    <name type="scientific">Panagrolaimus sp. JU765</name>
    <dbReference type="NCBI Taxonomy" id="591449"/>
    <lineage>
        <taxon>Eukaryota</taxon>
        <taxon>Metazoa</taxon>
        <taxon>Ecdysozoa</taxon>
        <taxon>Nematoda</taxon>
        <taxon>Chromadorea</taxon>
        <taxon>Rhabditida</taxon>
        <taxon>Tylenchina</taxon>
        <taxon>Panagrolaimomorpha</taxon>
        <taxon>Panagrolaimoidea</taxon>
        <taxon>Panagrolaimidae</taxon>
        <taxon>Panagrolaimus</taxon>
    </lineage>
</organism>
<evidence type="ECO:0000313" key="1">
    <source>
        <dbReference type="Proteomes" id="UP000887576"/>
    </source>
</evidence>
<protein>
    <submittedName>
        <fullName evidence="2">Autophagy-related protein 13</fullName>
    </submittedName>
</protein>
<sequence length="487" mass="54925">MAMAGDRGAAEFNKYLRYFTTRTIQSLVQARMGIPISDRCSAVADSNDWFTMKISEIGEIAAYLKNNVKNYPPFIPALNLDFWLYFPTGEVMQLETWVISIDENEKDEDEYFQRQVYFMMTQLLKSAIAAARVTPAFRYYVKNQNADNFIIVYRVYEGDVDLSLLGENSKAVQLGKFVSRFGTVQLDLYYRTNMEFFPTIDDNVATETPNESIHKGEINLFRRPSVARVPPSRINKEQISPCSPAVATFSASPLGQEFPFGSQESQSKFGRSASSSESSTKFRNSEIKTSKSSTNSPQASSSFPQRNSCRRARFRNNSFPFASLLYDSQCSDDERLPKVDEDGDFGLNSTNLKHASPRKESITIHTCPSAPGYIDEVTENMSIKESKSSNSMTESKPVEENNPVDEEKKDGSEDEMESSDDSYVKVFANTDELGEDLTEFVKEVRLAPTNLGSFTQSVRNSVSDELNVFKERAVEFDQFLAQLANNN</sequence>
<proteinExistence type="predicted"/>
<reference evidence="2" key="1">
    <citation type="submission" date="2022-11" db="UniProtKB">
        <authorList>
            <consortium name="WormBaseParasite"/>
        </authorList>
    </citation>
    <scope>IDENTIFICATION</scope>
</reference>
<dbReference type="Proteomes" id="UP000887576">
    <property type="component" value="Unplaced"/>
</dbReference>
<accession>A0AC34QBY6</accession>
<evidence type="ECO:0000313" key="2">
    <source>
        <dbReference type="WBParaSite" id="JU765_v2.g14918.t1"/>
    </source>
</evidence>
<name>A0AC34QBY6_9BILA</name>
<dbReference type="WBParaSite" id="JU765_v2.g14918.t1">
    <property type="protein sequence ID" value="JU765_v2.g14918.t1"/>
    <property type="gene ID" value="JU765_v2.g14918"/>
</dbReference>